<feature type="transmembrane region" description="Helical" evidence="3">
    <location>
        <begin position="110"/>
        <end position="133"/>
    </location>
</feature>
<keyword evidence="3" id="KW-0472">Membrane</keyword>
<sequence length="142" mass="16293">MDSYIDFSSLLRSLRISVSDLYLTGFVRERTSRFLEQSTGLAISSRLLDQLAFIVSSCRILVRLAQQPATVHSDAEGRSELLSNIPEFLVDNIVDFVSYLRRMNDNFIEVNLQVLILFVFMLIAIYDVFSVFYQEQQASYSA</sequence>
<keyword evidence="6" id="KW-1185">Reference proteome</keyword>
<comment type="caution">
    <text evidence="5">The sequence shown here is derived from an EMBL/GenBank/DDBJ whole genome shotgun (WGS) entry which is preliminary data.</text>
</comment>
<evidence type="ECO:0000259" key="4">
    <source>
        <dbReference type="Pfam" id="PF10408"/>
    </source>
</evidence>
<keyword evidence="2" id="KW-0833">Ubl conjugation pathway</keyword>
<keyword evidence="1" id="KW-0808">Transferase</keyword>
<reference evidence="5" key="1">
    <citation type="submission" date="2018-11" db="EMBL/GenBank/DDBJ databases">
        <authorList>
            <consortium name="Pathogen Informatics"/>
        </authorList>
    </citation>
    <scope>NUCLEOTIDE SEQUENCE</scope>
</reference>
<dbReference type="Proteomes" id="UP000784294">
    <property type="component" value="Unassembled WGS sequence"/>
</dbReference>
<dbReference type="OrthoDB" id="20295at2759"/>
<evidence type="ECO:0000313" key="5">
    <source>
        <dbReference type="EMBL" id="VEL40407.1"/>
    </source>
</evidence>
<organism evidence="5 6">
    <name type="scientific">Protopolystoma xenopodis</name>
    <dbReference type="NCBI Taxonomy" id="117903"/>
    <lineage>
        <taxon>Eukaryota</taxon>
        <taxon>Metazoa</taxon>
        <taxon>Spiralia</taxon>
        <taxon>Lophotrochozoa</taxon>
        <taxon>Platyhelminthes</taxon>
        <taxon>Monogenea</taxon>
        <taxon>Polyopisthocotylea</taxon>
        <taxon>Polystomatidea</taxon>
        <taxon>Polystomatidae</taxon>
        <taxon>Protopolystoma</taxon>
    </lineage>
</organism>
<proteinExistence type="predicted"/>
<dbReference type="GO" id="GO:0034450">
    <property type="term" value="F:ubiquitin-ubiquitin ligase activity"/>
    <property type="evidence" value="ECO:0007669"/>
    <property type="project" value="InterPro"/>
</dbReference>
<keyword evidence="3" id="KW-1133">Transmembrane helix</keyword>
<evidence type="ECO:0000256" key="3">
    <source>
        <dbReference type="SAM" id="Phobius"/>
    </source>
</evidence>
<evidence type="ECO:0000256" key="1">
    <source>
        <dbReference type="ARBA" id="ARBA00022679"/>
    </source>
</evidence>
<keyword evidence="3" id="KW-0812">Transmembrane</keyword>
<protein>
    <recommendedName>
        <fullName evidence="4">Ubiquitin conjugation factor E4 core domain-containing protein</fullName>
    </recommendedName>
</protein>
<accession>A0A448XMW1</accession>
<feature type="domain" description="Ubiquitin conjugation factor E4 core" evidence="4">
    <location>
        <begin position="40"/>
        <end position="126"/>
    </location>
</feature>
<dbReference type="GO" id="GO:0006511">
    <property type="term" value="P:ubiquitin-dependent protein catabolic process"/>
    <property type="evidence" value="ECO:0007669"/>
    <property type="project" value="InterPro"/>
</dbReference>
<dbReference type="GO" id="GO:0016567">
    <property type="term" value="P:protein ubiquitination"/>
    <property type="evidence" value="ECO:0007669"/>
    <property type="project" value="InterPro"/>
</dbReference>
<dbReference type="AlphaFoldDB" id="A0A448XMW1"/>
<gene>
    <name evidence="5" type="ORF">PXEA_LOCUS33847</name>
</gene>
<dbReference type="GO" id="GO:0000151">
    <property type="term" value="C:ubiquitin ligase complex"/>
    <property type="evidence" value="ECO:0007669"/>
    <property type="project" value="InterPro"/>
</dbReference>
<dbReference type="InterPro" id="IPR019474">
    <property type="entry name" value="Ub_conjug_fac_E4_core"/>
</dbReference>
<name>A0A448XMW1_9PLAT</name>
<evidence type="ECO:0000256" key="2">
    <source>
        <dbReference type="ARBA" id="ARBA00022786"/>
    </source>
</evidence>
<evidence type="ECO:0000313" key="6">
    <source>
        <dbReference type="Proteomes" id="UP000784294"/>
    </source>
</evidence>
<dbReference type="Pfam" id="PF10408">
    <property type="entry name" value="Ufd2P_core"/>
    <property type="match status" value="1"/>
</dbReference>
<dbReference type="EMBL" id="CAAALY010264760">
    <property type="protein sequence ID" value="VEL40407.1"/>
    <property type="molecule type" value="Genomic_DNA"/>
</dbReference>